<evidence type="ECO:0000256" key="6">
    <source>
        <dbReference type="ARBA" id="ARBA00023136"/>
    </source>
</evidence>
<name>A0AAV0T426_HYABA</name>
<organism evidence="7 8">
    <name type="scientific">Hyaloperonospora brassicae</name>
    <name type="common">Brassica downy mildew</name>
    <name type="synonym">Peronospora brassicae</name>
    <dbReference type="NCBI Taxonomy" id="162125"/>
    <lineage>
        <taxon>Eukaryota</taxon>
        <taxon>Sar</taxon>
        <taxon>Stramenopiles</taxon>
        <taxon>Oomycota</taxon>
        <taxon>Peronosporomycetes</taxon>
        <taxon>Peronosporales</taxon>
        <taxon>Peronosporaceae</taxon>
        <taxon>Hyaloperonospora</taxon>
    </lineage>
</organism>
<evidence type="ECO:0000256" key="1">
    <source>
        <dbReference type="ARBA" id="ARBA00004141"/>
    </source>
</evidence>
<keyword evidence="2" id="KW-0328">Glycosyltransferase</keyword>
<comment type="subcellular location">
    <subcellularLocation>
        <location evidence="1">Membrane</location>
        <topology evidence="1">Multi-pass membrane protein</topology>
    </subcellularLocation>
</comment>
<sequence length="554" mass="61448">MMVEEARRITLSVEKSSLLEKETYASFDEARSRGSDMKLLQDASAGITLAHKLTKDKLVQGRDVSLRSFARVFTRPTDANERSVAFAADGGAGALRALLVGSLPPHCRLLERRLPHAVRRPLGHLRRRTASSAVRSDAAYQSIPHDGPAALRGMDAGAQTFVCVRSALRRWPVALRLHGRRRSDAVTRREHGREPHVAGEDTVRCDAQQEPIVGAVAASGTSHVPQHNGVCGPEAREEGDGEYCDSIAGVRNYHEPSFRSVVTSTYSIANRAAEPVETPDVCKYKKLGSDLFCALYFGTAATGVVWLHYLTTMYLQQYFCDQARPTLPCDTHVASYECLTLFLGLLPDFSMWRPTRGGARCTNDFKPPILKEQRPTVDIFLYHYVEPVAGLMQTVKICLSLQYAPELVHVFVLDDGNTGSVWDANDHLKVTMNSNVIEICGDLRGNLARLTHERVPETHHSKAGYMNNCLLNEGADGTYVLSLDNDMKPHPKFLLAVLSLVFLEGEAFDGGRRQYSDDISWTQVAFVQTTQHFEGMPQLAIMGDRCEHKNAIRL</sequence>
<dbReference type="GO" id="GO:0016757">
    <property type="term" value="F:glycosyltransferase activity"/>
    <property type="evidence" value="ECO:0007669"/>
    <property type="project" value="UniProtKB-KW"/>
</dbReference>
<gene>
    <name evidence="7" type="ORF">HBR001_LOCUS1106</name>
</gene>
<keyword evidence="4" id="KW-0812">Transmembrane</keyword>
<dbReference type="InterPro" id="IPR029044">
    <property type="entry name" value="Nucleotide-diphossugar_trans"/>
</dbReference>
<comment type="caution">
    <text evidence="7">The sequence shown here is derived from an EMBL/GenBank/DDBJ whole genome shotgun (WGS) entry which is preliminary data.</text>
</comment>
<dbReference type="GO" id="GO:0016020">
    <property type="term" value="C:membrane"/>
    <property type="evidence" value="ECO:0007669"/>
    <property type="project" value="UniProtKB-SubCell"/>
</dbReference>
<keyword evidence="8" id="KW-1185">Reference proteome</keyword>
<dbReference type="EMBL" id="CANTFL010000099">
    <property type="protein sequence ID" value="CAI5713739.1"/>
    <property type="molecule type" value="Genomic_DNA"/>
</dbReference>
<dbReference type="InterPro" id="IPR050321">
    <property type="entry name" value="Glycosyltr_2/OpgH_subfam"/>
</dbReference>
<accession>A0AAV0T426</accession>
<keyword evidence="6" id="KW-0472">Membrane</keyword>
<dbReference type="AlphaFoldDB" id="A0AAV0T426"/>
<dbReference type="SUPFAM" id="SSF53448">
    <property type="entry name" value="Nucleotide-diphospho-sugar transferases"/>
    <property type="match status" value="1"/>
</dbReference>
<dbReference type="PANTHER" id="PTHR43867:SF8">
    <property type="entry name" value="GLYCOSIDE HYDROLASE FAMILY 8"/>
    <property type="match status" value="1"/>
</dbReference>
<evidence type="ECO:0000313" key="8">
    <source>
        <dbReference type="Proteomes" id="UP001162031"/>
    </source>
</evidence>
<protein>
    <recommendedName>
        <fullName evidence="9">Glycosyltransferase 2-like domain-containing protein</fullName>
    </recommendedName>
</protein>
<evidence type="ECO:0000256" key="2">
    <source>
        <dbReference type="ARBA" id="ARBA00022676"/>
    </source>
</evidence>
<keyword evidence="5" id="KW-1133">Transmembrane helix</keyword>
<dbReference type="Proteomes" id="UP001162031">
    <property type="component" value="Unassembled WGS sequence"/>
</dbReference>
<dbReference type="Gene3D" id="3.90.550.10">
    <property type="entry name" value="Spore Coat Polysaccharide Biosynthesis Protein SpsA, Chain A"/>
    <property type="match status" value="1"/>
</dbReference>
<evidence type="ECO:0000256" key="5">
    <source>
        <dbReference type="ARBA" id="ARBA00022989"/>
    </source>
</evidence>
<dbReference type="PANTHER" id="PTHR43867">
    <property type="entry name" value="CELLULOSE SYNTHASE CATALYTIC SUBUNIT A [UDP-FORMING]"/>
    <property type="match status" value="1"/>
</dbReference>
<proteinExistence type="predicted"/>
<keyword evidence="3" id="KW-0808">Transferase</keyword>
<evidence type="ECO:0000256" key="4">
    <source>
        <dbReference type="ARBA" id="ARBA00022692"/>
    </source>
</evidence>
<reference evidence="7" key="1">
    <citation type="submission" date="2022-12" db="EMBL/GenBank/DDBJ databases">
        <authorList>
            <person name="Webb A."/>
        </authorList>
    </citation>
    <scope>NUCLEOTIDE SEQUENCE</scope>
    <source>
        <strain evidence="7">Hp1</strain>
    </source>
</reference>
<evidence type="ECO:0000313" key="7">
    <source>
        <dbReference type="EMBL" id="CAI5713739.1"/>
    </source>
</evidence>
<evidence type="ECO:0000256" key="3">
    <source>
        <dbReference type="ARBA" id="ARBA00022679"/>
    </source>
</evidence>
<evidence type="ECO:0008006" key="9">
    <source>
        <dbReference type="Google" id="ProtNLM"/>
    </source>
</evidence>